<keyword evidence="2" id="KW-1185">Reference proteome</keyword>
<comment type="caution">
    <text evidence="1">The sequence shown here is derived from an EMBL/GenBank/DDBJ whole genome shotgun (WGS) entry which is preliminary data.</text>
</comment>
<dbReference type="Gene3D" id="3.30.2000.20">
    <property type="match status" value="1"/>
</dbReference>
<dbReference type="EMBL" id="VHLH01000039">
    <property type="protein sequence ID" value="TPW26034.1"/>
    <property type="molecule type" value="Genomic_DNA"/>
</dbReference>
<evidence type="ECO:0000313" key="1">
    <source>
        <dbReference type="EMBL" id="TPW26034.1"/>
    </source>
</evidence>
<dbReference type="RefSeq" id="WP_141168202.1">
    <property type="nucleotide sequence ID" value="NZ_VHLH01000039.1"/>
</dbReference>
<evidence type="ECO:0008006" key="3">
    <source>
        <dbReference type="Google" id="ProtNLM"/>
    </source>
</evidence>
<dbReference type="AlphaFoldDB" id="A0A506TZ73"/>
<name>A0A506TZ73_9HYPH</name>
<dbReference type="Proteomes" id="UP000320314">
    <property type="component" value="Unassembled WGS sequence"/>
</dbReference>
<proteinExistence type="predicted"/>
<dbReference type="OrthoDB" id="7858762at2"/>
<dbReference type="Pfam" id="PF13554">
    <property type="entry name" value="Phage_tail_terminator_5"/>
    <property type="match status" value="1"/>
</dbReference>
<reference evidence="1 2" key="1">
    <citation type="submission" date="2019-06" db="EMBL/GenBank/DDBJ databases">
        <authorList>
            <person name="Li M."/>
        </authorList>
    </citation>
    <scope>NUCLEOTIDE SEQUENCE [LARGE SCALE GENOMIC DNA]</scope>
    <source>
        <strain evidence="1 2">BGMRC6574</strain>
    </source>
</reference>
<dbReference type="InterPro" id="IPR025395">
    <property type="entry name" value="Phage_tail_terminator-like"/>
</dbReference>
<gene>
    <name evidence="1" type="ORF">FJU11_16605</name>
</gene>
<organism evidence="1 2">
    <name type="scientific">Pararhizobium mangrovi</name>
    <dbReference type="NCBI Taxonomy" id="2590452"/>
    <lineage>
        <taxon>Bacteria</taxon>
        <taxon>Pseudomonadati</taxon>
        <taxon>Pseudomonadota</taxon>
        <taxon>Alphaproteobacteria</taxon>
        <taxon>Hyphomicrobiales</taxon>
        <taxon>Rhizobiaceae</taxon>
        <taxon>Rhizobium/Agrobacterium group</taxon>
        <taxon>Pararhizobium</taxon>
    </lineage>
</organism>
<accession>A0A506TZ73</accession>
<evidence type="ECO:0000313" key="2">
    <source>
        <dbReference type="Proteomes" id="UP000320314"/>
    </source>
</evidence>
<protein>
    <recommendedName>
        <fullName evidence="3">DUF3168 domain-containing protein</fullName>
    </recommendedName>
</protein>
<sequence length="153" mass="16869">MALYADTEILSALLSHVAGLDLEPALSIAWPNTQFPPSGEALPASYLRVDVVPNRNQNPWLADDDETWHRGLLVLAVSFQEGRGAITPSKVAGAIADHFAMGTQLRRSGLIIEIYEQPSVGGGDWNPDSNRYEMQVTMRWQCFVPFDFPQKGA</sequence>